<organism evidence="1 2">
    <name type="scientific">Dreissena polymorpha</name>
    <name type="common">Zebra mussel</name>
    <name type="synonym">Mytilus polymorpha</name>
    <dbReference type="NCBI Taxonomy" id="45954"/>
    <lineage>
        <taxon>Eukaryota</taxon>
        <taxon>Metazoa</taxon>
        <taxon>Spiralia</taxon>
        <taxon>Lophotrochozoa</taxon>
        <taxon>Mollusca</taxon>
        <taxon>Bivalvia</taxon>
        <taxon>Autobranchia</taxon>
        <taxon>Heteroconchia</taxon>
        <taxon>Euheterodonta</taxon>
        <taxon>Imparidentia</taxon>
        <taxon>Neoheterodontei</taxon>
        <taxon>Myida</taxon>
        <taxon>Dreissenoidea</taxon>
        <taxon>Dreissenidae</taxon>
        <taxon>Dreissena</taxon>
    </lineage>
</organism>
<name>A0A9D4HND0_DREPO</name>
<evidence type="ECO:0000313" key="1">
    <source>
        <dbReference type="EMBL" id="KAH3725649.1"/>
    </source>
</evidence>
<dbReference type="EMBL" id="JAIWYP010000012">
    <property type="protein sequence ID" value="KAH3725649.1"/>
    <property type="molecule type" value="Genomic_DNA"/>
</dbReference>
<gene>
    <name evidence="1" type="ORF">DPMN_051498</name>
</gene>
<dbReference type="AlphaFoldDB" id="A0A9D4HND0"/>
<accession>A0A9D4HND0</accession>
<reference evidence="1" key="2">
    <citation type="submission" date="2020-11" db="EMBL/GenBank/DDBJ databases">
        <authorList>
            <person name="McCartney M.A."/>
            <person name="Auch B."/>
            <person name="Kono T."/>
            <person name="Mallez S."/>
            <person name="Becker A."/>
            <person name="Gohl D.M."/>
            <person name="Silverstein K.A.T."/>
            <person name="Koren S."/>
            <person name="Bechman K.B."/>
            <person name="Herman A."/>
            <person name="Abrahante J.E."/>
            <person name="Garbe J."/>
        </authorList>
    </citation>
    <scope>NUCLEOTIDE SEQUENCE</scope>
    <source>
        <strain evidence="1">Duluth1</strain>
        <tissue evidence="1">Whole animal</tissue>
    </source>
</reference>
<keyword evidence="2" id="KW-1185">Reference proteome</keyword>
<sequence length="133" mass="15330">MKEIQKDKVRRDRELGMTLKNINIRRKTAPSRGGQVFRRNGTIFNLSQDINATNVLIKFHEDLATMLFRQTNVLAEFHKHVTPRVLTRKTAPNLDGNGFQHIAAIINLGPDIYRMLYRILQNYTASLVQKGIN</sequence>
<dbReference type="Proteomes" id="UP000828390">
    <property type="component" value="Unassembled WGS sequence"/>
</dbReference>
<protein>
    <submittedName>
        <fullName evidence="1">Uncharacterized protein</fullName>
    </submittedName>
</protein>
<evidence type="ECO:0000313" key="2">
    <source>
        <dbReference type="Proteomes" id="UP000828390"/>
    </source>
</evidence>
<comment type="caution">
    <text evidence="1">The sequence shown here is derived from an EMBL/GenBank/DDBJ whole genome shotgun (WGS) entry which is preliminary data.</text>
</comment>
<proteinExistence type="predicted"/>
<reference evidence="1" key="1">
    <citation type="journal article" date="2019" name="bioRxiv">
        <title>The Genome of the Zebra Mussel, Dreissena polymorpha: A Resource for Invasive Species Research.</title>
        <authorList>
            <person name="McCartney M.A."/>
            <person name="Auch B."/>
            <person name="Kono T."/>
            <person name="Mallez S."/>
            <person name="Zhang Y."/>
            <person name="Obille A."/>
            <person name="Becker A."/>
            <person name="Abrahante J.E."/>
            <person name="Garbe J."/>
            <person name="Badalamenti J.P."/>
            <person name="Herman A."/>
            <person name="Mangelson H."/>
            <person name="Liachko I."/>
            <person name="Sullivan S."/>
            <person name="Sone E.D."/>
            <person name="Koren S."/>
            <person name="Silverstein K.A.T."/>
            <person name="Beckman K.B."/>
            <person name="Gohl D.M."/>
        </authorList>
    </citation>
    <scope>NUCLEOTIDE SEQUENCE</scope>
    <source>
        <strain evidence="1">Duluth1</strain>
        <tissue evidence="1">Whole animal</tissue>
    </source>
</reference>